<dbReference type="RefSeq" id="WP_213349938.1">
    <property type="nucleotide sequence ID" value="NZ_JAEDAM010000101.1"/>
</dbReference>
<reference evidence="11 12" key="1">
    <citation type="journal article" date="2021" name="Nat. Commun.">
        <title>Reductive evolution and unique predatory mode in the CPR bacterium Vampirococcus lugosii.</title>
        <authorList>
            <person name="Moreira D."/>
            <person name="Zivanovic Y."/>
            <person name="Lopez-Archilla A.I."/>
            <person name="Iniesto M."/>
            <person name="Lopez-Garcia P."/>
        </authorList>
    </citation>
    <scope>NUCLEOTIDE SEQUENCE [LARGE SCALE GENOMIC DNA]</scope>
    <source>
        <strain evidence="11">Chiprana</strain>
    </source>
</reference>
<dbReference type="SMART" id="SM00535">
    <property type="entry name" value="RIBOc"/>
    <property type="match status" value="1"/>
</dbReference>
<organism evidence="11 12">
    <name type="scientific">Candidatus Vampirococcus lugosii</name>
    <dbReference type="NCBI Taxonomy" id="2789015"/>
    <lineage>
        <taxon>Bacteria</taxon>
        <taxon>Candidatus Absconditibacteriota</taxon>
        <taxon>Vampirococcus</taxon>
    </lineage>
</organism>
<feature type="binding site" evidence="8">
    <location>
        <position position="57"/>
    </location>
    <ligand>
        <name>Mg(2+)</name>
        <dbReference type="ChEBI" id="CHEBI:18420"/>
    </ligand>
</feature>
<gene>
    <name evidence="8" type="primary">rnc</name>
    <name evidence="11" type="ORF">VAMP_31433n72</name>
</gene>
<dbReference type="InterPro" id="IPR014720">
    <property type="entry name" value="dsRBD_dom"/>
</dbReference>
<dbReference type="PROSITE" id="PS50137">
    <property type="entry name" value="DS_RBD"/>
    <property type="match status" value="1"/>
</dbReference>
<evidence type="ECO:0000256" key="8">
    <source>
        <dbReference type="HAMAP-Rule" id="MF_00104"/>
    </source>
</evidence>
<evidence type="ECO:0000256" key="3">
    <source>
        <dbReference type="ARBA" id="ARBA00022664"/>
    </source>
</evidence>
<feature type="binding site" evidence="8">
    <location>
        <position position="130"/>
    </location>
    <ligand>
        <name>Mg(2+)</name>
        <dbReference type="ChEBI" id="CHEBI:18420"/>
    </ligand>
</feature>
<dbReference type="HAMAP" id="MF_00104">
    <property type="entry name" value="RNase_III"/>
    <property type="match status" value="1"/>
</dbReference>
<dbReference type="InterPro" id="IPR036389">
    <property type="entry name" value="RNase_III_sf"/>
</dbReference>
<comment type="catalytic activity">
    <reaction evidence="1 8">
        <text>Endonucleolytic cleavage to 5'-phosphomonoester.</text>
        <dbReference type="EC" id="3.1.26.3"/>
    </reaction>
</comment>
<dbReference type="GO" id="GO:0004525">
    <property type="term" value="F:ribonuclease III activity"/>
    <property type="evidence" value="ECO:0007669"/>
    <property type="project" value="UniProtKB-EC"/>
</dbReference>
<accession>A0ABS5QMT8</accession>
<keyword evidence="3 8" id="KW-0507">mRNA processing</keyword>
<keyword evidence="8" id="KW-0698">rRNA processing</keyword>
<feature type="active site" evidence="8">
    <location>
        <position position="61"/>
    </location>
</feature>
<feature type="domain" description="RNase III" evidence="10">
    <location>
        <begin position="13"/>
        <end position="144"/>
    </location>
</feature>
<comment type="caution">
    <text evidence="11">The sequence shown here is derived from an EMBL/GenBank/DDBJ whole genome shotgun (WGS) entry which is preliminary data.</text>
</comment>
<keyword evidence="5 8" id="KW-0255">Endonuclease</keyword>
<comment type="similarity">
    <text evidence="2">Belongs to the ribonuclease III family.</text>
</comment>
<keyword evidence="8" id="KW-0460">Magnesium</keyword>
<dbReference type="CDD" id="cd10845">
    <property type="entry name" value="DSRM_RNAse_III_family"/>
    <property type="match status" value="1"/>
</dbReference>
<evidence type="ECO:0000313" key="11">
    <source>
        <dbReference type="EMBL" id="MBS8122530.1"/>
    </source>
</evidence>
<dbReference type="PANTHER" id="PTHR11207:SF0">
    <property type="entry name" value="RIBONUCLEASE 3"/>
    <property type="match status" value="1"/>
</dbReference>
<dbReference type="Pfam" id="PF00035">
    <property type="entry name" value="dsrm"/>
    <property type="match status" value="1"/>
</dbReference>
<dbReference type="EMBL" id="JAEDAM010000101">
    <property type="protein sequence ID" value="MBS8122530.1"/>
    <property type="molecule type" value="Genomic_DNA"/>
</dbReference>
<feature type="active site" evidence="8">
    <location>
        <position position="133"/>
    </location>
</feature>
<dbReference type="Proteomes" id="UP000680365">
    <property type="component" value="Unassembled WGS sequence"/>
</dbReference>
<keyword evidence="7 8" id="KW-0694">RNA-binding</keyword>
<dbReference type="PROSITE" id="PS50142">
    <property type="entry name" value="RNASE_3_2"/>
    <property type="match status" value="1"/>
</dbReference>
<dbReference type="Gene3D" id="3.30.160.20">
    <property type="match status" value="1"/>
</dbReference>
<dbReference type="InterPro" id="IPR011907">
    <property type="entry name" value="RNase_III"/>
</dbReference>
<evidence type="ECO:0000256" key="5">
    <source>
        <dbReference type="ARBA" id="ARBA00022759"/>
    </source>
</evidence>
<dbReference type="SUPFAM" id="SSF54768">
    <property type="entry name" value="dsRNA-binding domain-like"/>
    <property type="match status" value="1"/>
</dbReference>
<keyword evidence="8" id="KW-0699">rRNA-binding</keyword>
<keyword evidence="6 8" id="KW-0378">Hydrolase</keyword>
<dbReference type="InterPro" id="IPR000999">
    <property type="entry name" value="RNase_III_dom"/>
</dbReference>
<protein>
    <recommendedName>
        <fullName evidence="8">Ribonuclease 3</fullName>
        <ecNumber evidence="8">3.1.26.3</ecNumber>
    </recommendedName>
    <alternativeName>
        <fullName evidence="8">Ribonuclease III</fullName>
        <shortName evidence="8">RNase III</shortName>
    </alternativeName>
</protein>
<evidence type="ECO:0000256" key="7">
    <source>
        <dbReference type="ARBA" id="ARBA00022884"/>
    </source>
</evidence>
<keyword evidence="8" id="KW-0819">tRNA processing</keyword>
<comment type="cofactor">
    <cofactor evidence="8">
        <name>Mg(2+)</name>
        <dbReference type="ChEBI" id="CHEBI:18420"/>
    </cofactor>
</comment>
<dbReference type="CDD" id="cd00593">
    <property type="entry name" value="RIBOc"/>
    <property type="match status" value="1"/>
</dbReference>
<sequence length="246" mass="28342">MLSEKAKGLISSYKDYLSKNGIDKSLIVNEELMMISFFHKSYVSDLPYTIPDNERLEFLGDSILGCLIAKMLYLYFENVPESKLTLYKIALVREEMLAEVARDIFLDKMVFLGYGEEKTGGRNKDSILSDTLEALIGYIYLDIGADMAESFVKDKIFSKIENIKSANVKSYKTMVQEYSQKLYKDVPYYENYEHEFDEKGNIINYKCIVYINGEIFGEGYGTKKKMSNEEAAKNAYKKIQILNDLI</sequence>
<comment type="subunit">
    <text evidence="8">Homodimer.</text>
</comment>
<dbReference type="SMART" id="SM00358">
    <property type="entry name" value="DSRM"/>
    <property type="match status" value="1"/>
</dbReference>
<evidence type="ECO:0000256" key="4">
    <source>
        <dbReference type="ARBA" id="ARBA00022722"/>
    </source>
</evidence>
<proteinExistence type="inferred from homology"/>
<dbReference type="PROSITE" id="PS00517">
    <property type="entry name" value="RNASE_3_1"/>
    <property type="match status" value="1"/>
</dbReference>
<evidence type="ECO:0000256" key="2">
    <source>
        <dbReference type="ARBA" id="ARBA00010183"/>
    </source>
</evidence>
<dbReference type="Gene3D" id="1.10.1520.10">
    <property type="entry name" value="Ribonuclease III domain"/>
    <property type="match status" value="1"/>
</dbReference>
<evidence type="ECO:0000259" key="10">
    <source>
        <dbReference type="PROSITE" id="PS50142"/>
    </source>
</evidence>
<comment type="subcellular location">
    <subcellularLocation>
        <location evidence="8">Cytoplasm</location>
    </subcellularLocation>
</comment>
<dbReference type="PANTHER" id="PTHR11207">
    <property type="entry name" value="RIBONUCLEASE III"/>
    <property type="match status" value="1"/>
</dbReference>
<keyword evidence="8" id="KW-0963">Cytoplasm</keyword>
<evidence type="ECO:0000259" key="9">
    <source>
        <dbReference type="PROSITE" id="PS50137"/>
    </source>
</evidence>
<dbReference type="EC" id="3.1.26.3" evidence="8"/>
<name>A0ABS5QMT8_9BACT</name>
<keyword evidence="12" id="KW-1185">Reference proteome</keyword>
<keyword evidence="8" id="KW-0479">Metal-binding</keyword>
<feature type="binding site" evidence="8">
    <location>
        <position position="133"/>
    </location>
    <ligand>
        <name>Mg(2+)</name>
        <dbReference type="ChEBI" id="CHEBI:18420"/>
    </ligand>
</feature>
<feature type="domain" description="DRBM" evidence="9">
    <location>
        <begin position="170"/>
        <end position="241"/>
    </location>
</feature>
<dbReference type="SUPFAM" id="SSF69065">
    <property type="entry name" value="RNase III domain-like"/>
    <property type="match status" value="1"/>
</dbReference>
<dbReference type="NCBIfam" id="TIGR02191">
    <property type="entry name" value="RNaseIII"/>
    <property type="match status" value="1"/>
</dbReference>
<evidence type="ECO:0000256" key="6">
    <source>
        <dbReference type="ARBA" id="ARBA00022801"/>
    </source>
</evidence>
<keyword evidence="4 8" id="KW-0540">Nuclease</keyword>
<comment type="function">
    <text evidence="8">Digests double-stranded RNA. Involved in the processing of primary rRNA transcript to yield the immediate precursors to the large and small rRNAs (23S and 16S). Processes some mRNAs, and tRNAs when they are encoded in the rRNA operon. Processes pre-crRNA and tracrRNA of type II CRISPR loci if present in the organism.</text>
</comment>
<evidence type="ECO:0000256" key="1">
    <source>
        <dbReference type="ARBA" id="ARBA00000109"/>
    </source>
</evidence>
<dbReference type="Pfam" id="PF14622">
    <property type="entry name" value="Ribonucleas_3_3"/>
    <property type="match status" value="1"/>
</dbReference>
<evidence type="ECO:0000313" key="12">
    <source>
        <dbReference type="Proteomes" id="UP000680365"/>
    </source>
</evidence>